<evidence type="ECO:0000256" key="6">
    <source>
        <dbReference type="SAM" id="MobiDB-lite"/>
    </source>
</evidence>
<organism evidence="8 9">
    <name type="scientific">Verticillium dahliae (strain VdLs.17 / ATCC MYA-4575 / FGSC 10137)</name>
    <name type="common">Verticillium wilt</name>
    <dbReference type="NCBI Taxonomy" id="498257"/>
    <lineage>
        <taxon>Eukaryota</taxon>
        <taxon>Fungi</taxon>
        <taxon>Dikarya</taxon>
        <taxon>Ascomycota</taxon>
        <taxon>Pezizomycotina</taxon>
        <taxon>Sordariomycetes</taxon>
        <taxon>Hypocreomycetidae</taxon>
        <taxon>Glomerellales</taxon>
        <taxon>Plectosphaerellaceae</taxon>
        <taxon>Verticillium</taxon>
    </lineage>
</organism>
<keyword evidence="5" id="KW-0472">Membrane</keyword>
<dbReference type="eggNOG" id="KOG1060">
    <property type="taxonomic scope" value="Eukaryota"/>
</dbReference>
<dbReference type="SUPFAM" id="SSF48371">
    <property type="entry name" value="ARM repeat"/>
    <property type="match status" value="1"/>
</dbReference>
<dbReference type="GO" id="GO:0030117">
    <property type="term" value="C:membrane coat"/>
    <property type="evidence" value="ECO:0007669"/>
    <property type="project" value="InterPro"/>
</dbReference>
<dbReference type="KEGG" id="vda:VDAG_07915"/>
<dbReference type="Pfam" id="PF01602">
    <property type="entry name" value="Adaptin_N"/>
    <property type="match status" value="1"/>
</dbReference>
<dbReference type="HOGENOM" id="CLU_1063794_0_0_1"/>
<keyword evidence="4" id="KW-0653">Protein transport</keyword>
<feature type="compositionally biased region" description="Pro residues" evidence="6">
    <location>
        <begin position="89"/>
        <end position="99"/>
    </location>
</feature>
<dbReference type="GO" id="GO:0016192">
    <property type="term" value="P:vesicle-mediated transport"/>
    <property type="evidence" value="ECO:0007669"/>
    <property type="project" value="InterPro"/>
</dbReference>
<keyword evidence="3" id="KW-0813">Transport</keyword>
<dbReference type="EMBL" id="DS572712">
    <property type="protein sequence ID" value="EGY16751.1"/>
    <property type="molecule type" value="Genomic_DNA"/>
</dbReference>
<evidence type="ECO:0000256" key="3">
    <source>
        <dbReference type="ARBA" id="ARBA00022448"/>
    </source>
</evidence>
<dbReference type="InterPro" id="IPR016024">
    <property type="entry name" value="ARM-type_fold"/>
</dbReference>
<evidence type="ECO:0000256" key="2">
    <source>
        <dbReference type="ARBA" id="ARBA00006613"/>
    </source>
</evidence>
<dbReference type="Gene3D" id="1.25.10.10">
    <property type="entry name" value="Leucine-rich Repeat Variant"/>
    <property type="match status" value="1"/>
</dbReference>
<evidence type="ECO:0000256" key="1">
    <source>
        <dbReference type="ARBA" id="ARBA00004308"/>
    </source>
</evidence>
<dbReference type="GO" id="GO:0006886">
    <property type="term" value="P:intracellular protein transport"/>
    <property type="evidence" value="ECO:0007669"/>
    <property type="project" value="InterPro"/>
</dbReference>
<dbReference type="InParanoid" id="G2XCN3"/>
<protein>
    <submittedName>
        <fullName evidence="8">Beta adaptin</fullName>
    </submittedName>
</protein>
<feature type="non-terminal residue" evidence="8">
    <location>
        <position position="262"/>
    </location>
</feature>
<gene>
    <name evidence="8" type="ORF">VDAG_07915</name>
</gene>
<dbReference type="GO" id="GO:0012505">
    <property type="term" value="C:endomembrane system"/>
    <property type="evidence" value="ECO:0007669"/>
    <property type="project" value="UniProtKB-SubCell"/>
</dbReference>
<dbReference type="InterPro" id="IPR011989">
    <property type="entry name" value="ARM-like"/>
</dbReference>
<evidence type="ECO:0000256" key="5">
    <source>
        <dbReference type="ARBA" id="ARBA00023136"/>
    </source>
</evidence>
<feature type="region of interest" description="Disordered" evidence="6">
    <location>
        <begin position="1"/>
        <end position="26"/>
    </location>
</feature>
<feature type="domain" description="Clathrin/coatomer adaptor adaptin-like N-terminal" evidence="7">
    <location>
        <begin position="142"/>
        <end position="261"/>
    </location>
</feature>
<dbReference type="STRING" id="498257.G2XCN3"/>
<evidence type="ECO:0000313" key="9">
    <source>
        <dbReference type="Proteomes" id="UP000001611"/>
    </source>
</evidence>
<feature type="region of interest" description="Disordered" evidence="6">
    <location>
        <begin position="82"/>
        <end position="105"/>
    </location>
</feature>
<sequence>MFGQAVDTRKHSTEQQAAARQGSPLAAPHLHKAATFTRLPPSPAATLASCFASCLARLPRSSMTDAGAARHSCQPHHQAPLASVNLTPHHPPPPTPPAPSSAAEMESIARISDLLESARELTLDAASAARSSRASSRPLDRNQIKKLLDSRNDREILEGLRRVISMMYRAQKTLPFFSSVVKNVASPNIEIKKLVYIYLIHHAEQEPDLALLSINTIQKSLSDTSPQVRALALKTMSGIRVPVISQIVSLAIKKGVADMSPF</sequence>
<dbReference type="AlphaFoldDB" id="G2XCN3"/>
<proteinExistence type="inferred from homology"/>
<dbReference type="InterPro" id="IPR026739">
    <property type="entry name" value="AP_beta"/>
</dbReference>
<accession>G2XCN3</accession>
<evidence type="ECO:0000313" key="8">
    <source>
        <dbReference type="EMBL" id="EGY16751.1"/>
    </source>
</evidence>
<keyword evidence="9" id="KW-1185">Reference proteome</keyword>
<feature type="non-terminal residue" evidence="8">
    <location>
        <position position="1"/>
    </location>
</feature>
<evidence type="ECO:0000256" key="4">
    <source>
        <dbReference type="ARBA" id="ARBA00022927"/>
    </source>
</evidence>
<comment type="similarity">
    <text evidence="2">Belongs to the adaptor complexes large subunit family.</text>
</comment>
<comment type="subcellular location">
    <subcellularLocation>
        <location evidence="1">Endomembrane system</location>
    </subcellularLocation>
</comment>
<dbReference type="GeneID" id="20709378"/>
<dbReference type="RefSeq" id="XP_009650976.1">
    <property type="nucleotide sequence ID" value="XM_009652681.1"/>
</dbReference>
<evidence type="ECO:0000259" key="7">
    <source>
        <dbReference type="Pfam" id="PF01602"/>
    </source>
</evidence>
<dbReference type="Proteomes" id="UP000001611">
    <property type="component" value="Chromosome 2"/>
</dbReference>
<name>G2XCN3_VERDV</name>
<dbReference type="PANTHER" id="PTHR11134">
    <property type="entry name" value="ADAPTOR COMPLEX SUBUNIT BETA FAMILY MEMBER"/>
    <property type="match status" value="1"/>
</dbReference>
<reference evidence="8 9" key="1">
    <citation type="submission" date="2008-03" db="EMBL/GenBank/DDBJ databases">
        <title>The Genome Sequence of Verticillium dahliae VdLs.17.</title>
        <authorList>
            <consortium name="The Broad Institute Genome Sequencing Platform"/>
            <person name="Ma L.-J.J."/>
            <person name="Klosterman S.J."/>
            <person name="Subbarao K."/>
            <person name="Dobinson K."/>
            <person name="Veronese P."/>
            <person name="Kang S."/>
            <person name="Gold S.E."/>
            <person name="Young S."/>
            <person name="Jaffe D."/>
            <person name="Gnerre S."/>
            <person name="Berlin A."/>
            <person name="Heiman D."/>
            <person name="Hepburn T."/>
            <person name="Sykes S."/>
            <person name="Alvarado L."/>
            <person name="Kodira C.D."/>
            <person name="Lander E."/>
            <person name="Galagan J."/>
            <person name="Nusbaum C."/>
            <person name="Birren B."/>
        </authorList>
    </citation>
    <scope>NUCLEOTIDE SEQUENCE [LARGE SCALE GENOMIC DNA]</scope>
    <source>
        <strain evidence="9">VdLs.17 / ATCC MYA-4575 / FGSC 10137</strain>
    </source>
</reference>
<dbReference type="InterPro" id="IPR002553">
    <property type="entry name" value="Clathrin/coatomer_adapt-like_N"/>
</dbReference>